<dbReference type="Proteomes" id="UP001234297">
    <property type="component" value="Chromosome 2"/>
</dbReference>
<sequence>MRKLELVSIAWLLVLLQLAIANKVDGAGQAKPGCNDTCGNVTIKYPFGVGKDEKGHNCFLSKSFEVNCINGVPTLAIADLHKVFNISEIHFPNQVVLESYRIMAVDCTYTDQLPFIVNVSFDLASPFKVSAQANRYRAMGCDTTAYINNTGASFTSLCETQWMMSSGKKKQGGLGQCQIAVPGASRGYIYHVTDQFDYKKSACWRNCSYAVLADEEFEFSKDVLDSYLDKQSGVNTSIRFPLVAEWAIEDGLCGADNTSKTCGTNTWCQNTSSSESGYHCFCKLDCEGNPYLNDTAGCRNGDAPFPSIPVALAAASGTGSSSNVEPPKRPLQSQQQMRTLFPGGFKQPEIKVPTLVLQLNSDEVLRIEDDLNAVNVAVSKWEVIVMLDAWERSGGRLYEVARALKLVIGERAYLLIGERVDVVAVVRASGVVLFDQGW</sequence>
<accession>A0ACC2MDF9</accession>
<keyword evidence="2" id="KW-1185">Reference proteome</keyword>
<evidence type="ECO:0000313" key="2">
    <source>
        <dbReference type="Proteomes" id="UP001234297"/>
    </source>
</evidence>
<comment type="caution">
    <text evidence="1">The sequence shown here is derived from an EMBL/GenBank/DDBJ whole genome shotgun (WGS) entry which is preliminary data.</text>
</comment>
<name>A0ACC2MDF9_PERAE</name>
<dbReference type="EMBL" id="CM056810">
    <property type="protein sequence ID" value="KAJ8643665.1"/>
    <property type="molecule type" value="Genomic_DNA"/>
</dbReference>
<reference evidence="1 2" key="1">
    <citation type="journal article" date="2022" name="Hortic Res">
        <title>A haplotype resolved chromosomal level avocado genome allows analysis of novel avocado genes.</title>
        <authorList>
            <person name="Nath O."/>
            <person name="Fletcher S.J."/>
            <person name="Hayward A."/>
            <person name="Shaw L.M."/>
            <person name="Masouleh A.K."/>
            <person name="Furtado A."/>
            <person name="Henry R.J."/>
            <person name="Mitter N."/>
        </authorList>
    </citation>
    <scope>NUCLEOTIDE SEQUENCE [LARGE SCALE GENOMIC DNA]</scope>
    <source>
        <strain evidence="2">cv. Hass</strain>
    </source>
</reference>
<protein>
    <submittedName>
        <fullName evidence="1">Uncharacterized protein</fullName>
    </submittedName>
</protein>
<proteinExistence type="predicted"/>
<organism evidence="1 2">
    <name type="scientific">Persea americana</name>
    <name type="common">Avocado</name>
    <dbReference type="NCBI Taxonomy" id="3435"/>
    <lineage>
        <taxon>Eukaryota</taxon>
        <taxon>Viridiplantae</taxon>
        <taxon>Streptophyta</taxon>
        <taxon>Embryophyta</taxon>
        <taxon>Tracheophyta</taxon>
        <taxon>Spermatophyta</taxon>
        <taxon>Magnoliopsida</taxon>
        <taxon>Magnoliidae</taxon>
        <taxon>Laurales</taxon>
        <taxon>Lauraceae</taxon>
        <taxon>Persea</taxon>
    </lineage>
</organism>
<gene>
    <name evidence="1" type="ORF">MRB53_005413</name>
</gene>
<evidence type="ECO:0000313" key="1">
    <source>
        <dbReference type="EMBL" id="KAJ8643665.1"/>
    </source>
</evidence>